<name>A2FXT6_TRIV3</name>
<evidence type="ECO:0000313" key="1">
    <source>
        <dbReference type="EMBL" id="EAX90271.1"/>
    </source>
</evidence>
<dbReference type="Proteomes" id="UP000001542">
    <property type="component" value="Unassembled WGS sequence"/>
</dbReference>
<dbReference type="SUPFAM" id="SSF48403">
    <property type="entry name" value="Ankyrin repeat"/>
    <property type="match status" value="1"/>
</dbReference>
<dbReference type="Gene3D" id="1.25.40.20">
    <property type="entry name" value="Ankyrin repeat-containing domain"/>
    <property type="match status" value="1"/>
</dbReference>
<reference evidence="1" key="2">
    <citation type="journal article" date="2007" name="Science">
        <title>Draft genome sequence of the sexually transmitted pathogen Trichomonas vaginalis.</title>
        <authorList>
            <person name="Carlton J.M."/>
            <person name="Hirt R.P."/>
            <person name="Silva J.C."/>
            <person name="Delcher A.L."/>
            <person name="Schatz M."/>
            <person name="Zhao Q."/>
            <person name="Wortman J.R."/>
            <person name="Bidwell S.L."/>
            <person name="Alsmark U.C.M."/>
            <person name="Besteiro S."/>
            <person name="Sicheritz-Ponten T."/>
            <person name="Noel C.J."/>
            <person name="Dacks J.B."/>
            <person name="Foster P.G."/>
            <person name="Simillion C."/>
            <person name="Van de Peer Y."/>
            <person name="Miranda-Saavedra D."/>
            <person name="Barton G.J."/>
            <person name="Westrop G.D."/>
            <person name="Mueller S."/>
            <person name="Dessi D."/>
            <person name="Fiori P.L."/>
            <person name="Ren Q."/>
            <person name="Paulsen I."/>
            <person name="Zhang H."/>
            <person name="Bastida-Corcuera F.D."/>
            <person name="Simoes-Barbosa A."/>
            <person name="Brown M.T."/>
            <person name="Hayes R.D."/>
            <person name="Mukherjee M."/>
            <person name="Okumura C.Y."/>
            <person name="Schneider R."/>
            <person name="Smith A.J."/>
            <person name="Vanacova S."/>
            <person name="Villalvazo M."/>
            <person name="Haas B.J."/>
            <person name="Pertea M."/>
            <person name="Feldblyum T.V."/>
            <person name="Utterback T.R."/>
            <person name="Shu C.L."/>
            <person name="Osoegawa K."/>
            <person name="de Jong P.J."/>
            <person name="Hrdy I."/>
            <person name="Horvathova L."/>
            <person name="Zubacova Z."/>
            <person name="Dolezal P."/>
            <person name="Malik S.B."/>
            <person name="Logsdon J.M. Jr."/>
            <person name="Henze K."/>
            <person name="Gupta A."/>
            <person name="Wang C.C."/>
            <person name="Dunne R.L."/>
            <person name="Upcroft J.A."/>
            <person name="Upcroft P."/>
            <person name="White O."/>
            <person name="Salzberg S.L."/>
            <person name="Tang P."/>
            <person name="Chiu C.-H."/>
            <person name="Lee Y.-S."/>
            <person name="Embley T.M."/>
            <person name="Coombs G.H."/>
            <person name="Mottram J.C."/>
            <person name="Tachezy J."/>
            <person name="Fraser-Liggett C.M."/>
            <person name="Johnson P.J."/>
        </authorList>
    </citation>
    <scope>NUCLEOTIDE SEQUENCE [LARGE SCALE GENOMIC DNA]</scope>
    <source>
        <strain evidence="1">G3</strain>
    </source>
</reference>
<dbReference type="SMART" id="SM00248">
    <property type="entry name" value="ANK"/>
    <property type="match status" value="2"/>
</dbReference>
<dbReference type="InterPro" id="IPR036770">
    <property type="entry name" value="Ankyrin_rpt-contain_sf"/>
</dbReference>
<evidence type="ECO:0000313" key="2">
    <source>
        <dbReference type="Proteomes" id="UP000001542"/>
    </source>
</evidence>
<keyword evidence="2" id="KW-1185">Reference proteome</keyword>
<dbReference type="EMBL" id="DS114121">
    <property type="protein sequence ID" value="EAX90271.1"/>
    <property type="molecule type" value="Genomic_DNA"/>
</dbReference>
<dbReference type="InParanoid" id="A2FXT6"/>
<dbReference type="KEGG" id="tva:4747954"/>
<dbReference type="VEuPathDB" id="TrichDB:TVAGG3_0691910"/>
<protein>
    <submittedName>
        <fullName evidence="1">Uncharacterized protein</fullName>
    </submittedName>
</protein>
<dbReference type="SMR" id="A2FXT6"/>
<dbReference type="RefSeq" id="XP_001303201.1">
    <property type="nucleotide sequence ID" value="XM_001303200.1"/>
</dbReference>
<accession>A2FXT6</accession>
<reference evidence="1" key="1">
    <citation type="submission" date="2006-10" db="EMBL/GenBank/DDBJ databases">
        <authorList>
            <person name="Amadeo P."/>
            <person name="Zhao Q."/>
            <person name="Wortman J."/>
            <person name="Fraser-Liggett C."/>
            <person name="Carlton J."/>
        </authorList>
    </citation>
    <scope>NUCLEOTIDE SEQUENCE</scope>
    <source>
        <strain evidence="1">G3</strain>
    </source>
</reference>
<sequence length="313" mass="35421">MATTQSRIIEAIRKDDVEEFKGIKVSGALINAELPKNKDLDCPIRGTATRKGYCPKGATQVMYCAACGATNVLKHILDSYKNVDLVKNIDGFRAFHCAVITDDPACFHILLKKYFDNKLISDLISTDGAQDEPENKENDIELMKSVAITAFSNSGYHQIITILENFETAFKTYDNNTQDHDNKISSKLTSLALYNKDSKALFLLRAYNLLDITGMDGFNHAQDTEDQTPMSKEFKNALNEVTRKSSFDENEQKAEREKLKQALKYNYKDEEVSLTVKCHNCDKDATKKFDGDGYYYCDTCFRKAKSKQAQKPK</sequence>
<gene>
    <name evidence="1" type="ORF">TVAG_204060</name>
</gene>
<proteinExistence type="predicted"/>
<dbReference type="InterPro" id="IPR002110">
    <property type="entry name" value="Ankyrin_rpt"/>
</dbReference>
<dbReference type="AlphaFoldDB" id="A2FXT6"/>
<organism evidence="1 2">
    <name type="scientific">Trichomonas vaginalis (strain ATCC PRA-98 / G3)</name>
    <dbReference type="NCBI Taxonomy" id="412133"/>
    <lineage>
        <taxon>Eukaryota</taxon>
        <taxon>Metamonada</taxon>
        <taxon>Parabasalia</taxon>
        <taxon>Trichomonadida</taxon>
        <taxon>Trichomonadidae</taxon>
        <taxon>Trichomonas</taxon>
    </lineage>
</organism>
<dbReference type="VEuPathDB" id="TrichDB:TVAG_204060"/>